<organism evidence="1 2">
    <name type="scientific">Lutimaribacter pacificus</name>
    <dbReference type="NCBI Taxonomy" id="391948"/>
    <lineage>
        <taxon>Bacteria</taxon>
        <taxon>Pseudomonadati</taxon>
        <taxon>Pseudomonadota</taxon>
        <taxon>Alphaproteobacteria</taxon>
        <taxon>Rhodobacterales</taxon>
        <taxon>Roseobacteraceae</taxon>
        <taxon>Lutimaribacter</taxon>
    </lineage>
</organism>
<keyword evidence="2" id="KW-1185">Reference proteome</keyword>
<dbReference type="RefSeq" id="WP_149787552.1">
    <property type="nucleotide sequence ID" value="NZ_FNIO01000002.1"/>
</dbReference>
<evidence type="ECO:0000313" key="1">
    <source>
        <dbReference type="EMBL" id="SHK44516.1"/>
    </source>
</evidence>
<dbReference type="AlphaFoldDB" id="A0A1H0F422"/>
<dbReference type="OrthoDB" id="6170967at2"/>
<evidence type="ECO:0008006" key="3">
    <source>
        <dbReference type="Google" id="ProtNLM"/>
    </source>
</evidence>
<proteinExistence type="predicted"/>
<reference evidence="1 2" key="1">
    <citation type="submission" date="2016-11" db="EMBL/GenBank/DDBJ databases">
        <authorList>
            <person name="Varghese N."/>
            <person name="Submissions S."/>
        </authorList>
    </citation>
    <scope>NUCLEOTIDE SEQUENCE [LARGE SCALE GENOMIC DNA]</scope>
    <source>
        <strain evidence="1 2">DSM 29620</strain>
    </source>
</reference>
<accession>A0A1H0F422</accession>
<protein>
    <recommendedName>
        <fullName evidence="3">Thymidylate kinase</fullName>
    </recommendedName>
</protein>
<sequence>MPFAKEILRKCADFAGLEIRRKPVSDARLDDRPRTGTAGLIVEFIGAQGIGKTTIYNSVHGHIRDHWFFRPHLQNKVPPKDSLSPVSQLHRNLYFQKIRRIETSGANPWRSIARAQQMARVASESLFISSHDFPRGFVLEEGLFKNFPEEILESDAEASHPLWSGRIFVYLRARDPGVVVSRWQQRASARGKILEYQHSIRDSDVRRRVETETTLYDRMIERARDMGRPVLRLEAEDKVDENVRRVLDFERQWRGRVDA</sequence>
<dbReference type="Proteomes" id="UP000324252">
    <property type="component" value="Unassembled WGS sequence"/>
</dbReference>
<gene>
    <name evidence="1" type="ORF">SAMN05444142_105174</name>
</gene>
<evidence type="ECO:0000313" key="2">
    <source>
        <dbReference type="Proteomes" id="UP000324252"/>
    </source>
</evidence>
<dbReference type="EMBL" id="FQZZ01000005">
    <property type="protein sequence ID" value="SHK44516.1"/>
    <property type="molecule type" value="Genomic_DNA"/>
</dbReference>
<name>A0A1H0F422_9RHOB</name>